<evidence type="ECO:0000313" key="2">
    <source>
        <dbReference type="EMBL" id="XDV68377.1"/>
    </source>
</evidence>
<gene>
    <name evidence="2" type="ORF">AB5J51_38405</name>
</gene>
<accession>A0AB39YIJ4</accession>
<feature type="compositionally biased region" description="Low complexity" evidence="1">
    <location>
        <begin position="47"/>
        <end position="56"/>
    </location>
</feature>
<dbReference type="AlphaFoldDB" id="A0AB39YIJ4"/>
<name>A0AB39YIJ4_9ACTN</name>
<dbReference type="RefSeq" id="WP_369779906.1">
    <property type="nucleotide sequence ID" value="NZ_CP165727.1"/>
</dbReference>
<evidence type="ECO:0008006" key="3">
    <source>
        <dbReference type="Google" id="ProtNLM"/>
    </source>
</evidence>
<reference evidence="2" key="1">
    <citation type="submission" date="2024-08" db="EMBL/GenBank/DDBJ databases">
        <authorList>
            <person name="Yu S.T."/>
        </authorList>
    </citation>
    <scope>NUCLEOTIDE SEQUENCE</scope>
    <source>
        <strain evidence="2">R33</strain>
    </source>
</reference>
<protein>
    <recommendedName>
        <fullName evidence="3">Rho termination factor N-terminal domain-containing protein</fullName>
    </recommendedName>
</protein>
<sequence length="97" mass="10223">MDLMEALHASVERALSPKDTGEKASTSTNLAKGTGKGSGGVKKRTTRSPATSRSRSLQSLMKAELYEKATKAGIRGRSGMSHDELADALAHHRAKSG</sequence>
<feature type="region of interest" description="Disordered" evidence="1">
    <location>
        <begin position="1"/>
        <end position="59"/>
    </location>
</feature>
<dbReference type="EMBL" id="CP165727">
    <property type="protein sequence ID" value="XDV68377.1"/>
    <property type="molecule type" value="Genomic_DNA"/>
</dbReference>
<evidence type="ECO:0000256" key="1">
    <source>
        <dbReference type="SAM" id="MobiDB-lite"/>
    </source>
</evidence>
<organism evidence="2">
    <name type="scientific">Streptomyces sp. R33</name>
    <dbReference type="NCBI Taxonomy" id="3238629"/>
    <lineage>
        <taxon>Bacteria</taxon>
        <taxon>Bacillati</taxon>
        <taxon>Actinomycetota</taxon>
        <taxon>Actinomycetes</taxon>
        <taxon>Kitasatosporales</taxon>
        <taxon>Streptomycetaceae</taxon>
        <taxon>Streptomyces</taxon>
    </lineage>
</organism>
<proteinExistence type="predicted"/>